<evidence type="ECO:0000313" key="4">
    <source>
        <dbReference type="Proteomes" id="UP000694621"/>
    </source>
</evidence>
<dbReference type="PANTHER" id="PTHR28457:SF2">
    <property type="entry name" value="SIMILAR TO 4930578I06RIK PROTEIN"/>
    <property type="match status" value="1"/>
</dbReference>
<feature type="region of interest" description="Disordered" evidence="2">
    <location>
        <begin position="223"/>
        <end position="252"/>
    </location>
</feature>
<protein>
    <submittedName>
        <fullName evidence="3">Si:dkey-100n19.2</fullName>
    </submittedName>
</protein>
<dbReference type="InterPro" id="IPR032727">
    <property type="entry name" value="CLAMP"/>
</dbReference>
<keyword evidence="1" id="KW-0175">Coiled coil</keyword>
<dbReference type="PANTHER" id="PTHR28457">
    <property type="entry name" value="COILED-COIL DOMAIN-CONTAINING PROTEIN 189"/>
    <property type="match status" value="1"/>
</dbReference>
<reference evidence="3" key="1">
    <citation type="submission" date="2025-08" db="UniProtKB">
        <authorList>
            <consortium name="Ensembl"/>
        </authorList>
    </citation>
    <scope>IDENTIFICATION</scope>
</reference>
<evidence type="ECO:0000313" key="3">
    <source>
        <dbReference type="Ensembl" id="ENSAMXP00005008182.1"/>
    </source>
</evidence>
<dbReference type="AlphaFoldDB" id="A0A8B9J7T9"/>
<name>A0A8B9J7T9_ASTMX</name>
<organism evidence="3 4">
    <name type="scientific">Astyanax mexicanus</name>
    <name type="common">Blind cave fish</name>
    <name type="synonym">Astyanax fasciatus mexicanus</name>
    <dbReference type="NCBI Taxonomy" id="7994"/>
    <lineage>
        <taxon>Eukaryota</taxon>
        <taxon>Metazoa</taxon>
        <taxon>Chordata</taxon>
        <taxon>Craniata</taxon>
        <taxon>Vertebrata</taxon>
        <taxon>Euteleostomi</taxon>
        <taxon>Actinopterygii</taxon>
        <taxon>Neopterygii</taxon>
        <taxon>Teleostei</taxon>
        <taxon>Ostariophysi</taxon>
        <taxon>Characiformes</taxon>
        <taxon>Characoidei</taxon>
        <taxon>Acestrorhamphidae</taxon>
        <taxon>Acestrorhamphinae</taxon>
        <taxon>Astyanax</taxon>
    </lineage>
</organism>
<dbReference type="Proteomes" id="UP000694621">
    <property type="component" value="Unplaced"/>
</dbReference>
<accession>A0A8B9J7T9</accession>
<dbReference type="Ensembl" id="ENSAMXT00005009179.1">
    <property type="protein sequence ID" value="ENSAMXP00005008182.1"/>
    <property type="gene ID" value="ENSAMXG00005004790.1"/>
</dbReference>
<evidence type="ECO:0000256" key="1">
    <source>
        <dbReference type="SAM" id="Coils"/>
    </source>
</evidence>
<evidence type="ECO:0000256" key="2">
    <source>
        <dbReference type="SAM" id="MobiDB-lite"/>
    </source>
</evidence>
<proteinExistence type="predicted"/>
<feature type="coiled-coil region" evidence="1">
    <location>
        <begin position="157"/>
        <end position="192"/>
    </location>
</feature>
<feature type="compositionally biased region" description="Polar residues" evidence="2">
    <location>
        <begin position="228"/>
        <end position="237"/>
    </location>
</feature>
<sequence>DALCTQTGVQGSRGIQRLSSCFQWREFEGDEQRQYLHQEFVYENVMYSVKRGLPWSSVAQVASMTKELLPELKGLERSEVISLIRTRLSQHQLQLSPAHRAVLYDFIVKDSVRHHHLYQAFFKKDINLISMYSQLEIHIPPHPPPLCEGTDVVVWEKQQALRELTAAEAEKQSELQRLREQAETELMAKLQERLGDLLVENRLDRQVQTVHELLEIKMRQKSLLGRGPSSNTSSFSEKLSVPSSTKVKKSKK</sequence>